<feature type="transmembrane region" description="Helical" evidence="1">
    <location>
        <begin position="79"/>
        <end position="104"/>
    </location>
</feature>
<dbReference type="AlphaFoldDB" id="A0A6N6MU60"/>
<keyword evidence="3" id="KW-1185">Reference proteome</keyword>
<sequence>MMTALSAPRQVLAVTAGLAFLALSGLAFGWRAAMLSYLAAWLVLLALPAGALPVVIVMERLASAGGTPDTGLLAALRRLLALMPVAALLGIPILATLGLLYPWARGAGAATPLAGIWLTPAFVAGRAVLVLGTWLWLARRFSAPRERDARSAILGVGLHAVIGTLVVTDLVLSLDHRLGSSLGGLLLLTAWSGLAVAAAVLLAPGPAGSPEGEARLILLVVLTALWAFLHFVQFLVVWSANLPAEVLWYFARGGWSGRGLAILGGGVALLGAVLTLRPRQRTARLLAWPIVALHAVEMFWFVTPALRDRFGLGWTDLLALVVTLCLTLAVLPLAARLVPEPEPARAAA</sequence>
<feature type="transmembrane region" description="Helical" evidence="1">
    <location>
        <begin position="258"/>
        <end position="276"/>
    </location>
</feature>
<organism evidence="2 3">
    <name type="scientific">Methylobacterium planeticum</name>
    <dbReference type="NCBI Taxonomy" id="2615211"/>
    <lineage>
        <taxon>Bacteria</taxon>
        <taxon>Pseudomonadati</taxon>
        <taxon>Pseudomonadota</taxon>
        <taxon>Alphaproteobacteria</taxon>
        <taxon>Hyphomicrobiales</taxon>
        <taxon>Methylobacteriaceae</taxon>
        <taxon>Methylobacterium</taxon>
    </lineage>
</organism>
<keyword evidence="1" id="KW-0812">Transmembrane</keyword>
<evidence type="ECO:0000313" key="2">
    <source>
        <dbReference type="EMBL" id="KAB1073942.1"/>
    </source>
</evidence>
<feature type="transmembrane region" description="Helical" evidence="1">
    <location>
        <begin position="39"/>
        <end position="58"/>
    </location>
</feature>
<comment type="caution">
    <text evidence="2">The sequence shown here is derived from an EMBL/GenBank/DDBJ whole genome shotgun (WGS) entry which is preliminary data.</text>
</comment>
<feature type="transmembrane region" description="Helical" evidence="1">
    <location>
        <begin position="184"/>
        <end position="204"/>
    </location>
</feature>
<evidence type="ECO:0000313" key="3">
    <source>
        <dbReference type="Proteomes" id="UP000441523"/>
    </source>
</evidence>
<dbReference type="RefSeq" id="WP_150962985.1">
    <property type="nucleotide sequence ID" value="NZ_VZZJ01000006.1"/>
</dbReference>
<feature type="transmembrane region" description="Helical" evidence="1">
    <location>
        <begin position="285"/>
        <end position="302"/>
    </location>
</feature>
<feature type="transmembrane region" description="Helical" evidence="1">
    <location>
        <begin position="216"/>
        <end position="238"/>
    </location>
</feature>
<keyword evidence="1" id="KW-0472">Membrane</keyword>
<dbReference type="EMBL" id="VZZJ01000006">
    <property type="protein sequence ID" value="KAB1073942.1"/>
    <property type="molecule type" value="Genomic_DNA"/>
</dbReference>
<name>A0A6N6MU60_9HYPH</name>
<keyword evidence="1" id="KW-1133">Transmembrane helix</keyword>
<gene>
    <name evidence="2" type="ORF">F6X51_09425</name>
</gene>
<proteinExistence type="predicted"/>
<dbReference type="Proteomes" id="UP000441523">
    <property type="component" value="Unassembled WGS sequence"/>
</dbReference>
<reference evidence="2 3" key="1">
    <citation type="submission" date="2019-09" db="EMBL/GenBank/DDBJ databases">
        <title>YIM 132548 draft genome.</title>
        <authorList>
            <person name="Jiang L."/>
        </authorList>
    </citation>
    <scope>NUCLEOTIDE SEQUENCE [LARGE SCALE GENOMIC DNA]</scope>
    <source>
        <strain evidence="2 3">YIM 132548</strain>
    </source>
</reference>
<feature type="transmembrane region" description="Helical" evidence="1">
    <location>
        <begin position="314"/>
        <end position="335"/>
    </location>
</feature>
<feature type="transmembrane region" description="Helical" evidence="1">
    <location>
        <begin position="149"/>
        <end position="172"/>
    </location>
</feature>
<evidence type="ECO:0000256" key="1">
    <source>
        <dbReference type="SAM" id="Phobius"/>
    </source>
</evidence>
<protein>
    <submittedName>
        <fullName evidence="2">Uncharacterized protein</fullName>
    </submittedName>
</protein>
<accession>A0A6N6MU60</accession>
<feature type="transmembrane region" description="Helical" evidence="1">
    <location>
        <begin position="116"/>
        <end position="137"/>
    </location>
</feature>